<reference evidence="2 3" key="1">
    <citation type="journal article" date="2021" name="Elife">
        <title>Chloroplast acquisition without the gene transfer in kleptoplastic sea slugs, Plakobranchus ocellatus.</title>
        <authorList>
            <person name="Maeda T."/>
            <person name="Takahashi S."/>
            <person name="Yoshida T."/>
            <person name="Shimamura S."/>
            <person name="Takaki Y."/>
            <person name="Nagai Y."/>
            <person name="Toyoda A."/>
            <person name="Suzuki Y."/>
            <person name="Arimoto A."/>
            <person name="Ishii H."/>
            <person name="Satoh N."/>
            <person name="Nishiyama T."/>
            <person name="Hasebe M."/>
            <person name="Maruyama T."/>
            <person name="Minagawa J."/>
            <person name="Obokata J."/>
            <person name="Shigenobu S."/>
        </authorList>
    </citation>
    <scope>NUCLEOTIDE SEQUENCE [LARGE SCALE GENOMIC DNA]</scope>
</reference>
<evidence type="ECO:0000256" key="1">
    <source>
        <dbReference type="SAM" id="MobiDB-lite"/>
    </source>
</evidence>
<dbReference type="Proteomes" id="UP000735302">
    <property type="component" value="Unassembled WGS sequence"/>
</dbReference>
<dbReference type="GO" id="GO:0006310">
    <property type="term" value="P:DNA recombination"/>
    <property type="evidence" value="ECO:0007669"/>
    <property type="project" value="InterPro"/>
</dbReference>
<protein>
    <submittedName>
        <fullName evidence="2">Uncharacterized protein</fullName>
    </submittedName>
</protein>
<dbReference type="EMBL" id="BLXT01004779">
    <property type="protein sequence ID" value="GFO17339.1"/>
    <property type="molecule type" value="Genomic_DNA"/>
</dbReference>
<keyword evidence="3" id="KW-1185">Reference proteome</keyword>
<feature type="compositionally biased region" description="Polar residues" evidence="1">
    <location>
        <begin position="48"/>
        <end position="67"/>
    </location>
</feature>
<feature type="region of interest" description="Disordered" evidence="1">
    <location>
        <begin position="26"/>
        <end position="85"/>
    </location>
</feature>
<evidence type="ECO:0000313" key="2">
    <source>
        <dbReference type="EMBL" id="GFO17339.1"/>
    </source>
</evidence>
<dbReference type="InterPro" id="IPR013762">
    <property type="entry name" value="Integrase-like_cat_sf"/>
</dbReference>
<dbReference type="GO" id="GO:0015074">
    <property type="term" value="P:DNA integration"/>
    <property type="evidence" value="ECO:0007669"/>
    <property type="project" value="InterPro"/>
</dbReference>
<gene>
    <name evidence="2" type="ORF">PoB_004384400</name>
</gene>
<name>A0AAV4BG64_9GAST</name>
<sequence>MSEEITPVLKSIQETLNKLETRISVLETDKESESRPVQPNATEGGFATDSTWSRFRSTDDTVSPSDTVRSRAPLASVPPGSISPTEQFSAADIQRDFERIRDSLVRIPVPTGLKEAGLGPEFTARCFRPTGATAAVLGGVAAHTARSLGRWKTDDVFFNRYVFPLDPDSITDKMFSVKLT</sequence>
<proteinExistence type="predicted"/>
<accession>A0AAV4BG64</accession>
<organism evidence="2 3">
    <name type="scientific">Plakobranchus ocellatus</name>
    <dbReference type="NCBI Taxonomy" id="259542"/>
    <lineage>
        <taxon>Eukaryota</taxon>
        <taxon>Metazoa</taxon>
        <taxon>Spiralia</taxon>
        <taxon>Lophotrochozoa</taxon>
        <taxon>Mollusca</taxon>
        <taxon>Gastropoda</taxon>
        <taxon>Heterobranchia</taxon>
        <taxon>Euthyneura</taxon>
        <taxon>Panpulmonata</taxon>
        <taxon>Sacoglossa</taxon>
        <taxon>Placobranchoidea</taxon>
        <taxon>Plakobranchidae</taxon>
        <taxon>Plakobranchus</taxon>
    </lineage>
</organism>
<dbReference type="AlphaFoldDB" id="A0AAV4BG64"/>
<dbReference type="Gene3D" id="1.10.443.10">
    <property type="entry name" value="Intergrase catalytic core"/>
    <property type="match status" value="1"/>
</dbReference>
<dbReference type="GO" id="GO:0003677">
    <property type="term" value="F:DNA binding"/>
    <property type="evidence" value="ECO:0007669"/>
    <property type="project" value="InterPro"/>
</dbReference>
<comment type="caution">
    <text evidence="2">The sequence shown here is derived from an EMBL/GenBank/DDBJ whole genome shotgun (WGS) entry which is preliminary data.</text>
</comment>
<evidence type="ECO:0000313" key="3">
    <source>
        <dbReference type="Proteomes" id="UP000735302"/>
    </source>
</evidence>